<dbReference type="AlphaFoldDB" id="A0ABD2WYG4"/>
<evidence type="ECO:0000313" key="2">
    <source>
        <dbReference type="Proteomes" id="UP001627154"/>
    </source>
</evidence>
<sequence length="175" mass="20695">MLALVKTFSTEQFYSRSRTEPVHTESESLAQKNESRRHRCSRDFHYYIHPNPGREERFRRARTFYILHATQPIGRGSISIGKCNIHNACIHTCACNCFLVVGLRRKYIIITPIIVLTIKTRSVKVILLYRCGGHTVQLGYRIRARRCVRAMYDFNQDDFFTDLYRQLRKKSDYLQ</sequence>
<name>A0ABD2WYG4_9HYME</name>
<protein>
    <submittedName>
        <fullName evidence="1">Uncharacterized protein</fullName>
    </submittedName>
</protein>
<evidence type="ECO:0000313" key="1">
    <source>
        <dbReference type="EMBL" id="KAL3397496.1"/>
    </source>
</evidence>
<keyword evidence="2" id="KW-1185">Reference proteome</keyword>
<proteinExistence type="predicted"/>
<accession>A0ABD2WYG4</accession>
<reference evidence="1 2" key="1">
    <citation type="journal article" date="2024" name="bioRxiv">
        <title>A reference genome for Trichogramma kaykai: A tiny desert-dwelling parasitoid wasp with competing sex-ratio distorters.</title>
        <authorList>
            <person name="Culotta J."/>
            <person name="Lindsey A.R."/>
        </authorList>
    </citation>
    <scope>NUCLEOTIDE SEQUENCE [LARGE SCALE GENOMIC DNA]</scope>
    <source>
        <strain evidence="1 2">KSX58</strain>
    </source>
</reference>
<comment type="caution">
    <text evidence="1">The sequence shown here is derived from an EMBL/GenBank/DDBJ whole genome shotgun (WGS) entry which is preliminary data.</text>
</comment>
<gene>
    <name evidence="1" type="ORF">TKK_008603</name>
</gene>
<dbReference type="Proteomes" id="UP001627154">
    <property type="component" value="Unassembled WGS sequence"/>
</dbReference>
<organism evidence="1 2">
    <name type="scientific">Trichogramma kaykai</name>
    <dbReference type="NCBI Taxonomy" id="54128"/>
    <lineage>
        <taxon>Eukaryota</taxon>
        <taxon>Metazoa</taxon>
        <taxon>Ecdysozoa</taxon>
        <taxon>Arthropoda</taxon>
        <taxon>Hexapoda</taxon>
        <taxon>Insecta</taxon>
        <taxon>Pterygota</taxon>
        <taxon>Neoptera</taxon>
        <taxon>Endopterygota</taxon>
        <taxon>Hymenoptera</taxon>
        <taxon>Apocrita</taxon>
        <taxon>Proctotrupomorpha</taxon>
        <taxon>Chalcidoidea</taxon>
        <taxon>Trichogrammatidae</taxon>
        <taxon>Trichogramma</taxon>
    </lineage>
</organism>
<dbReference type="EMBL" id="JBJJXI010000062">
    <property type="protein sequence ID" value="KAL3397496.1"/>
    <property type="molecule type" value="Genomic_DNA"/>
</dbReference>